<dbReference type="AlphaFoldDB" id="A0A380S909"/>
<gene>
    <name evidence="2" type="ORF">SAMN05661053_2712</name>
</gene>
<organism evidence="2 3">
    <name type="scientific">Fibrobacter succinogenes</name>
    <name type="common">Bacteroides succinogenes</name>
    <dbReference type="NCBI Taxonomy" id="833"/>
    <lineage>
        <taxon>Bacteria</taxon>
        <taxon>Pseudomonadati</taxon>
        <taxon>Fibrobacterota</taxon>
        <taxon>Fibrobacteria</taxon>
        <taxon>Fibrobacterales</taxon>
        <taxon>Fibrobacteraceae</taxon>
        <taxon>Fibrobacter</taxon>
    </lineage>
</organism>
<dbReference type="EMBL" id="UHJL01000005">
    <property type="protein sequence ID" value="SUQ25910.1"/>
    <property type="molecule type" value="Genomic_DNA"/>
</dbReference>
<evidence type="ECO:0000313" key="2">
    <source>
        <dbReference type="EMBL" id="SUQ25910.1"/>
    </source>
</evidence>
<sequence>MKKLITILAISLASLLHAEDSFAFMNDSLAVKEDVSFSHFAVFLEGGEIYPMGDLQDAVKNTLYGGVGVRYTYWDNVDGIVMFQYAYFKPRPKIGYDGVHQFMGRVGADWKWSVIQPVVLGAGFTCNWTRADAENFDWMDRGGSLADNETEFGWYARISLPVFKFKEYSAGFHLMWERLWTLPKRSDMLSAGVTFERSLW</sequence>
<protein>
    <recommendedName>
        <fullName evidence="4">Outer membrane protein beta-barrel domain-containing protein</fullName>
    </recommendedName>
</protein>
<dbReference type="RefSeq" id="WP_088660543.1">
    <property type="nucleotide sequence ID" value="NZ_UHJL01000005.1"/>
</dbReference>
<evidence type="ECO:0000256" key="1">
    <source>
        <dbReference type="SAM" id="SignalP"/>
    </source>
</evidence>
<evidence type="ECO:0000313" key="3">
    <source>
        <dbReference type="Proteomes" id="UP000255423"/>
    </source>
</evidence>
<feature type="signal peptide" evidence="1">
    <location>
        <begin position="1"/>
        <end position="18"/>
    </location>
</feature>
<evidence type="ECO:0008006" key="4">
    <source>
        <dbReference type="Google" id="ProtNLM"/>
    </source>
</evidence>
<accession>A0A380S909</accession>
<keyword evidence="1" id="KW-0732">Signal</keyword>
<name>A0A380S909_FIBSU</name>
<reference evidence="2 3" key="1">
    <citation type="submission" date="2017-08" db="EMBL/GenBank/DDBJ databases">
        <authorList>
            <person name="de Groot N.N."/>
        </authorList>
    </citation>
    <scope>NUCLEOTIDE SEQUENCE [LARGE SCALE GENOMIC DNA]</scope>
    <source>
        <strain evidence="2 3">HM2</strain>
    </source>
</reference>
<feature type="chain" id="PRO_5016962374" description="Outer membrane protein beta-barrel domain-containing protein" evidence="1">
    <location>
        <begin position="19"/>
        <end position="200"/>
    </location>
</feature>
<proteinExistence type="predicted"/>
<dbReference type="Proteomes" id="UP000255423">
    <property type="component" value="Unassembled WGS sequence"/>
</dbReference>